<protein>
    <recommendedName>
        <fullName evidence="3">Restriction endonuclease</fullName>
    </recommendedName>
</protein>
<evidence type="ECO:0000313" key="2">
    <source>
        <dbReference type="Proteomes" id="UP000176050"/>
    </source>
</evidence>
<organism evidence="1 2">
    <name type="scientific">Urechidicola croceus</name>
    <dbReference type="NCBI Taxonomy" id="1850246"/>
    <lineage>
        <taxon>Bacteria</taxon>
        <taxon>Pseudomonadati</taxon>
        <taxon>Bacteroidota</taxon>
        <taxon>Flavobacteriia</taxon>
        <taxon>Flavobacteriales</taxon>
        <taxon>Flavobacteriaceae</taxon>
        <taxon>Urechidicola</taxon>
    </lineage>
</organism>
<gene>
    <name evidence="1" type="ORF">LPB138_02410</name>
</gene>
<evidence type="ECO:0000313" key="1">
    <source>
        <dbReference type="EMBL" id="AOW19599.1"/>
    </source>
</evidence>
<dbReference type="EMBL" id="CP017478">
    <property type="protein sequence ID" value="AOW19599.1"/>
    <property type="molecule type" value="Genomic_DNA"/>
</dbReference>
<proteinExistence type="predicted"/>
<sequence>MIIIDIDFDIALNEARKRATTMIENGLYSRFHLSNAQRIDKALLGCLGEIAFEHYLKSKNIDYKLDETDFTIVNSDQYDFLINNKKIDIKVAKKSTSRPPTDGWTYGYPQEQNPSTKDFVIVGWIDFNRKEIGFYGWIKGVEVSKYAVVTHNTFAGYKYLTPNHEFRWGAMNKDFENLFTLIKG</sequence>
<dbReference type="STRING" id="1850246.LPB138_02410"/>
<dbReference type="RefSeq" id="WP_070235715.1">
    <property type="nucleotide sequence ID" value="NZ_CP017478.1"/>
</dbReference>
<evidence type="ECO:0008006" key="3">
    <source>
        <dbReference type="Google" id="ProtNLM"/>
    </source>
</evidence>
<dbReference type="Proteomes" id="UP000176050">
    <property type="component" value="Chromosome"/>
</dbReference>
<keyword evidence="2" id="KW-1185">Reference proteome</keyword>
<reference evidence="1 2" key="1">
    <citation type="submission" date="2016-10" db="EMBL/GenBank/DDBJ databases">
        <title>Lutibacter sp. LPB0138, isolated from marine gastropod.</title>
        <authorList>
            <person name="Kim E."/>
            <person name="Yi H."/>
        </authorList>
    </citation>
    <scope>NUCLEOTIDE SEQUENCE [LARGE SCALE GENOMIC DNA]</scope>
    <source>
        <strain evidence="1 2">LPB0138</strain>
    </source>
</reference>
<dbReference type="KEGG" id="lul:LPB138_02410"/>
<dbReference type="AlphaFoldDB" id="A0A1D8P4S9"/>
<name>A0A1D8P4S9_9FLAO</name>
<dbReference type="OrthoDB" id="849931at2"/>
<accession>A0A1D8P4S9</accession>